<evidence type="ECO:0000313" key="1">
    <source>
        <dbReference type="EMBL" id="GBM17252.1"/>
    </source>
</evidence>
<sequence length="81" mass="8988">MQSLIGEPDTTNKILPLPLALSPKTASPFPSLMPYRNLPSKVISKPYRLTQSSKSPQWGSSRPHIRLLLDPTIPSQLRAPK</sequence>
<proteinExistence type="predicted"/>
<protein>
    <submittedName>
        <fullName evidence="1">Uncharacterized protein</fullName>
    </submittedName>
</protein>
<dbReference type="AlphaFoldDB" id="A0A4Y2DKD8"/>
<keyword evidence="2" id="KW-1185">Reference proteome</keyword>
<evidence type="ECO:0000313" key="2">
    <source>
        <dbReference type="Proteomes" id="UP000499080"/>
    </source>
</evidence>
<organism evidence="1 2">
    <name type="scientific">Araneus ventricosus</name>
    <name type="common">Orbweaver spider</name>
    <name type="synonym">Epeira ventricosa</name>
    <dbReference type="NCBI Taxonomy" id="182803"/>
    <lineage>
        <taxon>Eukaryota</taxon>
        <taxon>Metazoa</taxon>
        <taxon>Ecdysozoa</taxon>
        <taxon>Arthropoda</taxon>
        <taxon>Chelicerata</taxon>
        <taxon>Arachnida</taxon>
        <taxon>Araneae</taxon>
        <taxon>Araneomorphae</taxon>
        <taxon>Entelegynae</taxon>
        <taxon>Araneoidea</taxon>
        <taxon>Araneidae</taxon>
        <taxon>Araneus</taxon>
    </lineage>
</organism>
<name>A0A4Y2DKD8_ARAVE</name>
<comment type="caution">
    <text evidence="1">The sequence shown here is derived from an EMBL/GenBank/DDBJ whole genome shotgun (WGS) entry which is preliminary data.</text>
</comment>
<dbReference type="EMBL" id="BGPR01000385">
    <property type="protein sequence ID" value="GBM17252.1"/>
    <property type="molecule type" value="Genomic_DNA"/>
</dbReference>
<gene>
    <name evidence="1" type="ORF">AVEN_223792_1</name>
</gene>
<accession>A0A4Y2DKD8</accession>
<reference evidence="1 2" key="1">
    <citation type="journal article" date="2019" name="Sci. Rep.">
        <title>Orb-weaving spider Araneus ventricosus genome elucidates the spidroin gene catalogue.</title>
        <authorList>
            <person name="Kono N."/>
            <person name="Nakamura H."/>
            <person name="Ohtoshi R."/>
            <person name="Moran D.A.P."/>
            <person name="Shinohara A."/>
            <person name="Yoshida Y."/>
            <person name="Fujiwara M."/>
            <person name="Mori M."/>
            <person name="Tomita M."/>
            <person name="Arakawa K."/>
        </authorList>
    </citation>
    <scope>NUCLEOTIDE SEQUENCE [LARGE SCALE GENOMIC DNA]</scope>
</reference>
<dbReference type="Proteomes" id="UP000499080">
    <property type="component" value="Unassembled WGS sequence"/>
</dbReference>